<dbReference type="SUPFAM" id="SSF53335">
    <property type="entry name" value="S-adenosyl-L-methionine-dependent methyltransferases"/>
    <property type="match status" value="1"/>
</dbReference>
<feature type="compositionally biased region" description="Low complexity" evidence="1">
    <location>
        <begin position="348"/>
        <end position="364"/>
    </location>
</feature>
<dbReference type="AlphaFoldDB" id="A0A7S4QFG0"/>
<protein>
    <recommendedName>
        <fullName evidence="3">Catechol O-methyltransferase</fullName>
    </recommendedName>
</protein>
<feature type="region of interest" description="Disordered" evidence="1">
    <location>
        <begin position="333"/>
        <end position="438"/>
    </location>
</feature>
<name>A0A7S4QFG0_9DINO</name>
<organism evidence="2">
    <name type="scientific">Alexandrium monilatum</name>
    <dbReference type="NCBI Taxonomy" id="311494"/>
    <lineage>
        <taxon>Eukaryota</taxon>
        <taxon>Sar</taxon>
        <taxon>Alveolata</taxon>
        <taxon>Dinophyceae</taxon>
        <taxon>Gonyaulacales</taxon>
        <taxon>Pyrocystaceae</taxon>
        <taxon>Alexandrium</taxon>
    </lineage>
</organism>
<accession>A0A7S4QFG0</accession>
<proteinExistence type="predicted"/>
<evidence type="ECO:0008006" key="3">
    <source>
        <dbReference type="Google" id="ProtNLM"/>
    </source>
</evidence>
<dbReference type="InterPro" id="IPR029063">
    <property type="entry name" value="SAM-dependent_MTases_sf"/>
</dbReference>
<evidence type="ECO:0000256" key="1">
    <source>
        <dbReference type="SAM" id="MobiDB-lite"/>
    </source>
</evidence>
<evidence type="ECO:0000313" key="2">
    <source>
        <dbReference type="EMBL" id="CAE4582063.1"/>
    </source>
</evidence>
<dbReference type="GO" id="GO:0008171">
    <property type="term" value="F:O-methyltransferase activity"/>
    <property type="evidence" value="ECO:0007669"/>
    <property type="project" value="TreeGrafter"/>
</dbReference>
<feature type="compositionally biased region" description="Low complexity" evidence="1">
    <location>
        <begin position="385"/>
        <end position="394"/>
    </location>
</feature>
<dbReference type="PANTHER" id="PTHR43836">
    <property type="entry name" value="CATECHOL O-METHYLTRANSFERASE 1-RELATED"/>
    <property type="match status" value="1"/>
</dbReference>
<sequence>MERSCPFEDLGCLFKWCHLPQMPQVEANVDMKFDVRTTPDGKARGTHAKFANLASYVVAAEVDGAEGLLAAIAAFADSGALGGLKSYLKIAGSRADKLMEAVRSRPARGAEVAVEYGAFIGTTAVRLADCASEGAAREGAPQQRTVQVVSFEVEPVHVILARWVIDLAGLSWAAEVWPGIGNDVARRVGDEFGQLSWRIVFFDHRGTKYHEDLAQLEWLQLLAPQAAVIADNVLRPGAPQFLWHVHASAAYESVNWAFMDNTPFPGEDWLTVATHSGSPEWRRSWPPPSLERLSWDSDRWRRKSQEGGLRASDWSAFANHAAEELAQCGIEAQPWFDPNAPPQEEDAAGPAPEAAEAEGAWPEEPFQEPRESAVADGDPGAGELGQAAADVDAGAGEEGFRDGAREEEAGFVDSGDVGADAAEGFGSADEAGGEGEWG</sequence>
<dbReference type="EMBL" id="HBNR01028833">
    <property type="protein sequence ID" value="CAE4582063.1"/>
    <property type="molecule type" value="Transcribed_RNA"/>
</dbReference>
<dbReference type="PANTHER" id="PTHR43836:SF2">
    <property type="entry name" value="CATECHOL O-METHYLTRANSFERASE 1-RELATED"/>
    <property type="match status" value="1"/>
</dbReference>
<dbReference type="Gene3D" id="3.40.50.150">
    <property type="entry name" value="Vaccinia Virus protein VP39"/>
    <property type="match status" value="1"/>
</dbReference>
<gene>
    <name evidence="2" type="ORF">AMON00008_LOCUS19636</name>
</gene>
<feature type="compositionally biased region" description="Basic and acidic residues" evidence="1">
    <location>
        <begin position="398"/>
        <end position="408"/>
    </location>
</feature>
<reference evidence="2" key="1">
    <citation type="submission" date="2021-01" db="EMBL/GenBank/DDBJ databases">
        <authorList>
            <person name="Corre E."/>
            <person name="Pelletier E."/>
            <person name="Niang G."/>
            <person name="Scheremetjew M."/>
            <person name="Finn R."/>
            <person name="Kale V."/>
            <person name="Holt S."/>
            <person name="Cochrane G."/>
            <person name="Meng A."/>
            <person name="Brown T."/>
            <person name="Cohen L."/>
        </authorList>
    </citation>
    <scope>NUCLEOTIDE SEQUENCE</scope>
    <source>
        <strain evidence="2">CCMP3105</strain>
    </source>
</reference>